<dbReference type="EMBL" id="CP076132">
    <property type="protein sequence ID" value="QWG01437.1"/>
    <property type="molecule type" value="Genomic_DNA"/>
</dbReference>
<dbReference type="KEGG" id="fya:KMW28_17485"/>
<proteinExistence type="predicted"/>
<dbReference type="AlphaFoldDB" id="A0AAX1N1Y4"/>
<organism evidence="1 2">
    <name type="scientific">Flammeovirga yaeyamensis</name>
    <dbReference type="NCBI Taxonomy" id="367791"/>
    <lineage>
        <taxon>Bacteria</taxon>
        <taxon>Pseudomonadati</taxon>
        <taxon>Bacteroidota</taxon>
        <taxon>Cytophagia</taxon>
        <taxon>Cytophagales</taxon>
        <taxon>Flammeovirgaceae</taxon>
        <taxon>Flammeovirga</taxon>
    </lineage>
</organism>
<gene>
    <name evidence="1" type="ORF">KMW28_17485</name>
</gene>
<evidence type="ECO:0000313" key="2">
    <source>
        <dbReference type="Proteomes" id="UP000678679"/>
    </source>
</evidence>
<protein>
    <submittedName>
        <fullName evidence="1">Uncharacterized protein</fullName>
    </submittedName>
</protein>
<accession>A0AAX1N1Y4</accession>
<name>A0AAX1N1Y4_9BACT</name>
<dbReference type="Proteomes" id="UP000678679">
    <property type="component" value="Chromosome 1"/>
</dbReference>
<keyword evidence="2" id="KW-1185">Reference proteome</keyword>
<dbReference type="RefSeq" id="WP_169662922.1">
    <property type="nucleotide sequence ID" value="NZ_CP076132.1"/>
</dbReference>
<reference evidence="1 2" key="1">
    <citation type="submission" date="2021-05" db="EMBL/GenBank/DDBJ databases">
        <title>Comparative genomic studies on the polysaccharide-degrading batcterial strains of the Flammeovirga genus.</title>
        <authorList>
            <person name="Zewei F."/>
            <person name="Zheng Z."/>
            <person name="Yu L."/>
            <person name="Ruyue G."/>
            <person name="Yanhong M."/>
            <person name="Yuanyuan C."/>
            <person name="Jingyan G."/>
            <person name="Wenjun H."/>
        </authorList>
    </citation>
    <scope>NUCLEOTIDE SEQUENCE [LARGE SCALE GENOMIC DNA]</scope>
    <source>
        <strain evidence="1 2">NBRC:100898</strain>
    </source>
</reference>
<evidence type="ECO:0000313" key="1">
    <source>
        <dbReference type="EMBL" id="QWG01437.1"/>
    </source>
</evidence>
<sequence>MQTEILELVLASVDVEQKYFSYKKEEYVRHLLEMVISKNLHSKSLIKNSSFDFLLNKPAFHRLTAKSGKAQYSKDQFIYSDDLKHFKITLGRWGEFENHRNDDWYQTSLPGENLVIQLNFDLDHELIYRKFFDIDDWHPFTMSCHPISEKYSTMAWSRLDFNLDTGEAFIEEIQNDWLRDALDTHRKIKSIPEKRQKNH</sequence>